<dbReference type="PANTHER" id="PTHR30576:SF21">
    <property type="entry name" value="UDP-GLUCOSE:UNDECAPRENYL-PHOSPHATE GLUCOSE-1-PHOSPHATE TRANSFERASE"/>
    <property type="match status" value="1"/>
</dbReference>
<dbReference type="Pfam" id="PF02397">
    <property type="entry name" value="Bac_transf"/>
    <property type="match status" value="1"/>
</dbReference>
<proteinExistence type="inferred from homology"/>
<protein>
    <recommendedName>
        <fullName evidence="3">Bacterial sugar transferase domain-containing protein</fullName>
    </recommendedName>
</protein>
<evidence type="ECO:0000313" key="4">
    <source>
        <dbReference type="EMBL" id="KMO42126.1"/>
    </source>
</evidence>
<organism evidence="4 5">
    <name type="scientific">Methylobacterium variabile</name>
    <dbReference type="NCBI Taxonomy" id="298794"/>
    <lineage>
        <taxon>Bacteria</taxon>
        <taxon>Pseudomonadati</taxon>
        <taxon>Pseudomonadota</taxon>
        <taxon>Alphaproteobacteria</taxon>
        <taxon>Hyphomicrobiales</taxon>
        <taxon>Methylobacteriaceae</taxon>
        <taxon>Methylobacterium</taxon>
    </lineage>
</organism>
<dbReference type="GO" id="GO:0009242">
    <property type="term" value="P:colanic acid biosynthetic process"/>
    <property type="evidence" value="ECO:0007669"/>
    <property type="project" value="TreeGrafter"/>
</dbReference>
<comment type="similarity">
    <text evidence="1">Belongs to the bacterial sugar transferase family.</text>
</comment>
<gene>
    <name evidence="4" type="ORF">VQ02_03760</name>
</gene>
<dbReference type="AlphaFoldDB" id="A0A0J6VSB9"/>
<dbReference type="InterPro" id="IPR003362">
    <property type="entry name" value="Bact_transf"/>
</dbReference>
<evidence type="ECO:0000313" key="5">
    <source>
        <dbReference type="Proteomes" id="UP000035955"/>
    </source>
</evidence>
<dbReference type="RefSeq" id="WP_048442826.1">
    <property type="nucleotide sequence ID" value="NZ_LABY01000023.1"/>
</dbReference>
<keyword evidence="5" id="KW-1185">Reference proteome</keyword>
<evidence type="ECO:0000256" key="1">
    <source>
        <dbReference type="ARBA" id="ARBA00006464"/>
    </source>
</evidence>
<reference evidence="4 5" key="1">
    <citation type="submission" date="2015-03" db="EMBL/GenBank/DDBJ databases">
        <title>Genome sequencing of Methylobacterium variabile DSM 16961.</title>
        <authorList>
            <person name="Chaudhry V."/>
            <person name="Patil P.B."/>
        </authorList>
    </citation>
    <scope>NUCLEOTIDE SEQUENCE [LARGE SCALE GENOMIC DNA]</scope>
    <source>
        <strain evidence="4 5">DSM 16961</strain>
    </source>
</reference>
<dbReference type="EMBL" id="LABY01000023">
    <property type="protein sequence ID" value="KMO42126.1"/>
    <property type="molecule type" value="Genomic_DNA"/>
</dbReference>
<dbReference type="Proteomes" id="UP000035955">
    <property type="component" value="Unassembled WGS sequence"/>
</dbReference>
<dbReference type="PATRIC" id="fig|298794.3.peg.3566"/>
<dbReference type="GO" id="GO:0000271">
    <property type="term" value="P:polysaccharide biosynthetic process"/>
    <property type="evidence" value="ECO:0007669"/>
    <property type="project" value="UniProtKB-KW"/>
</dbReference>
<evidence type="ECO:0000256" key="2">
    <source>
        <dbReference type="ARBA" id="ARBA00023169"/>
    </source>
</evidence>
<accession>A0A0J6VSB9</accession>
<name>A0A0J6VSB9_9HYPH</name>
<sequence length="59" mass="6889">PGITGWAQVNGLRGETLTDTDMQRRVEHDLFYIDNWSLWFDLRILVMTVVARSAFKNAY</sequence>
<keyword evidence="2" id="KW-0270">Exopolysaccharide synthesis</keyword>
<feature type="non-terminal residue" evidence="4">
    <location>
        <position position="1"/>
    </location>
</feature>
<dbReference type="PANTHER" id="PTHR30576">
    <property type="entry name" value="COLANIC BIOSYNTHESIS UDP-GLUCOSE LIPID CARRIER TRANSFERASE"/>
    <property type="match status" value="1"/>
</dbReference>
<dbReference type="GO" id="GO:0089702">
    <property type="term" value="F:undecaprenyl-phosphate glucose phosphotransferase activity"/>
    <property type="evidence" value="ECO:0007669"/>
    <property type="project" value="TreeGrafter"/>
</dbReference>
<feature type="domain" description="Bacterial sugar transferase" evidence="3">
    <location>
        <begin position="1"/>
        <end position="50"/>
    </location>
</feature>
<comment type="caution">
    <text evidence="4">The sequence shown here is derived from an EMBL/GenBank/DDBJ whole genome shotgun (WGS) entry which is preliminary data.</text>
</comment>
<evidence type="ECO:0000259" key="3">
    <source>
        <dbReference type="Pfam" id="PF02397"/>
    </source>
</evidence>